<feature type="compositionally biased region" description="Basic and acidic residues" evidence="2">
    <location>
        <begin position="169"/>
        <end position="184"/>
    </location>
</feature>
<dbReference type="EMBL" id="LVLJ01000930">
    <property type="protein sequence ID" value="OAE31984.1"/>
    <property type="molecule type" value="Genomic_DNA"/>
</dbReference>
<dbReference type="AlphaFoldDB" id="A0A176WGG8"/>
<evidence type="ECO:0000313" key="4">
    <source>
        <dbReference type="Proteomes" id="UP000077202"/>
    </source>
</evidence>
<gene>
    <name evidence="3" type="ORF">AXG93_4421s1370</name>
</gene>
<feature type="compositionally biased region" description="Basic residues" evidence="2">
    <location>
        <begin position="32"/>
        <end position="43"/>
    </location>
</feature>
<feature type="region of interest" description="Disordered" evidence="2">
    <location>
        <begin position="31"/>
        <end position="58"/>
    </location>
</feature>
<organism evidence="3 4">
    <name type="scientific">Marchantia polymorpha subsp. ruderalis</name>
    <dbReference type="NCBI Taxonomy" id="1480154"/>
    <lineage>
        <taxon>Eukaryota</taxon>
        <taxon>Viridiplantae</taxon>
        <taxon>Streptophyta</taxon>
        <taxon>Embryophyta</taxon>
        <taxon>Marchantiophyta</taxon>
        <taxon>Marchantiopsida</taxon>
        <taxon>Marchantiidae</taxon>
        <taxon>Marchantiales</taxon>
        <taxon>Marchantiaceae</taxon>
        <taxon>Marchantia</taxon>
    </lineage>
</organism>
<feature type="coiled-coil region" evidence="1">
    <location>
        <begin position="267"/>
        <end position="343"/>
    </location>
</feature>
<proteinExistence type="predicted"/>
<protein>
    <submittedName>
        <fullName evidence="3">Uncharacterized protein</fullName>
    </submittedName>
</protein>
<sequence>MAKRRRVVNDDEGHLALEVRRTETEVDVIRQSRTRARPKKRANRALGAAEVSDSSVEKTVAPIVSAPEVATGKSAQPVEREGSLGVLIKVLAKALTEPSKEGMEIVSLNSMSSERRQTTGSEGIPHPKMSEELVKEVTLSDEVLEQIVAQIGGTVVDASDSALPSSPTEEVRPAKETKTSQEESKELVVSFPDFLQDSVVPLLKYLDGKREKYAISKEVGFYVKMLRNRMQLKRALTESRRCAELEETCGGLRKSNENGQKMTVDLLARLEKYREAYDEAVKQSEQLITTAEKREKKHIEELATLEVRRAEKVCIAEELRGKIVEAKTAEEDLRRKVSEIESKCEAEFRRAEELLASLTEGVRKHEE</sequence>
<keyword evidence="4" id="KW-1185">Reference proteome</keyword>
<dbReference type="Proteomes" id="UP000077202">
    <property type="component" value="Unassembled WGS sequence"/>
</dbReference>
<evidence type="ECO:0000313" key="3">
    <source>
        <dbReference type="EMBL" id="OAE31984.1"/>
    </source>
</evidence>
<evidence type="ECO:0000256" key="1">
    <source>
        <dbReference type="SAM" id="Coils"/>
    </source>
</evidence>
<accession>A0A176WGG8</accession>
<evidence type="ECO:0000256" key="2">
    <source>
        <dbReference type="SAM" id="MobiDB-lite"/>
    </source>
</evidence>
<feature type="region of interest" description="Disordered" evidence="2">
    <location>
        <begin position="158"/>
        <end position="184"/>
    </location>
</feature>
<keyword evidence="1" id="KW-0175">Coiled coil</keyword>
<name>A0A176WGG8_MARPO</name>
<comment type="caution">
    <text evidence="3">The sequence shown here is derived from an EMBL/GenBank/DDBJ whole genome shotgun (WGS) entry which is preliminary data.</text>
</comment>
<reference evidence="3" key="1">
    <citation type="submission" date="2016-03" db="EMBL/GenBank/DDBJ databases">
        <title>Mechanisms controlling the formation of the plant cell surface in tip-growing cells are functionally conserved among land plants.</title>
        <authorList>
            <person name="Honkanen S."/>
            <person name="Jones V.A."/>
            <person name="Morieri G."/>
            <person name="Champion C."/>
            <person name="Hetherington A.J."/>
            <person name="Kelly S."/>
            <person name="Saint-Marcoux D."/>
            <person name="Proust H."/>
            <person name="Prescott H."/>
            <person name="Dolan L."/>
        </authorList>
    </citation>
    <scope>NUCLEOTIDE SEQUENCE [LARGE SCALE GENOMIC DNA]</scope>
    <source>
        <tissue evidence="3">Whole gametophyte</tissue>
    </source>
</reference>